<dbReference type="RefSeq" id="WP_157304896.1">
    <property type="nucleotide sequence ID" value="NZ_WRXN01000001.1"/>
</dbReference>
<dbReference type="InterPro" id="IPR045767">
    <property type="entry name" value="DUF6134"/>
</dbReference>
<reference evidence="1 2" key="1">
    <citation type="submission" date="2019-12" db="EMBL/GenBank/DDBJ databases">
        <title>Chitinophaga sp. strain ysch24 (GDMCC 1.1355), whole genome shotgun sequence.</title>
        <authorList>
            <person name="Zhang X."/>
        </authorList>
    </citation>
    <scope>NUCLEOTIDE SEQUENCE [LARGE SCALE GENOMIC DNA]</scope>
    <source>
        <strain evidence="2">ysch24</strain>
    </source>
</reference>
<dbReference type="Proteomes" id="UP000461730">
    <property type="component" value="Unassembled WGS sequence"/>
</dbReference>
<dbReference type="Pfam" id="PF19630">
    <property type="entry name" value="DUF6134"/>
    <property type="match status" value="1"/>
</dbReference>
<evidence type="ECO:0000313" key="2">
    <source>
        <dbReference type="Proteomes" id="UP000461730"/>
    </source>
</evidence>
<evidence type="ECO:0000313" key="1">
    <source>
        <dbReference type="EMBL" id="MVT07507.1"/>
    </source>
</evidence>
<protein>
    <submittedName>
        <fullName evidence="1">Uncharacterized protein</fullName>
    </submittedName>
</protein>
<comment type="caution">
    <text evidence="1">The sequence shown here is derived from an EMBL/GenBank/DDBJ whole genome shotgun (WGS) entry which is preliminary data.</text>
</comment>
<organism evidence="1 2">
    <name type="scientific">Chitinophaga tropicalis</name>
    <dbReference type="NCBI Taxonomy" id="2683588"/>
    <lineage>
        <taxon>Bacteria</taxon>
        <taxon>Pseudomonadati</taxon>
        <taxon>Bacteroidota</taxon>
        <taxon>Chitinophagia</taxon>
        <taxon>Chitinophagales</taxon>
        <taxon>Chitinophagaceae</taxon>
        <taxon>Chitinophaga</taxon>
    </lineage>
</organism>
<dbReference type="EMBL" id="WRXN01000001">
    <property type="protein sequence ID" value="MVT07507.1"/>
    <property type="molecule type" value="Genomic_DNA"/>
</dbReference>
<dbReference type="AlphaFoldDB" id="A0A7K1TZG4"/>
<sequence length="197" mass="22026">MKGVVWSSFFICLFLINGFRVSAQTHNYEIRYSNHVIGNVTAHCKVNGTARSISILSKVEMKLLAKFNLDISCEFDDNVLIRAKAIRSSGKEADNKSVVTLRDGKNYTIVQNGEKSVLNNTEILHSVGEMYFIEPRQVTRVFSETLGVFLTLNALGNGLYELVLPEGKKNVYKYEKGALVQVEINQALGKAYIIKVS</sequence>
<name>A0A7K1TZG4_9BACT</name>
<keyword evidence="2" id="KW-1185">Reference proteome</keyword>
<accession>A0A7K1TZG4</accession>
<proteinExistence type="predicted"/>
<gene>
    <name evidence="1" type="ORF">GO493_04485</name>
</gene>